<dbReference type="RefSeq" id="WP_054874524.1">
    <property type="nucleotide sequence ID" value="NZ_LKET01000028.1"/>
</dbReference>
<dbReference type="PANTHER" id="PTHR33677:SF3">
    <property type="entry name" value="COPPER-SENSING TRANSCRIPTIONAL REPRESSOR RICR"/>
    <property type="match status" value="1"/>
</dbReference>
<proteinExistence type="predicted"/>
<dbReference type="OrthoDB" id="9811244at2"/>
<evidence type="ECO:0000313" key="2">
    <source>
        <dbReference type="Proteomes" id="UP000050326"/>
    </source>
</evidence>
<accession>A0A0P8WAJ3</accession>
<dbReference type="STRING" id="36849.OXPF_14550"/>
<dbReference type="Pfam" id="PF02583">
    <property type="entry name" value="Trns_repr_metal"/>
    <property type="match status" value="1"/>
</dbReference>
<sequence>MEGDKMKADIKNRLNRIEGQIRGIHRMIDNDEGCTDVLVQIAAVRSAINKVGGLILENYTKDCIKGSICNQEGMNSIDELIEVVLKFMK</sequence>
<protein>
    <submittedName>
        <fullName evidence="1">Copper-sensing transcriptional repressor CsoR</fullName>
    </submittedName>
</protein>
<dbReference type="EMBL" id="LKET01000028">
    <property type="protein sequence ID" value="KPU44977.1"/>
    <property type="molecule type" value="Genomic_DNA"/>
</dbReference>
<organism evidence="1 2">
    <name type="scientific">Oxobacter pfennigii</name>
    <dbReference type="NCBI Taxonomy" id="36849"/>
    <lineage>
        <taxon>Bacteria</taxon>
        <taxon>Bacillati</taxon>
        <taxon>Bacillota</taxon>
        <taxon>Clostridia</taxon>
        <taxon>Eubacteriales</taxon>
        <taxon>Clostridiaceae</taxon>
        <taxon>Oxobacter</taxon>
    </lineage>
</organism>
<dbReference type="GO" id="GO:0003677">
    <property type="term" value="F:DNA binding"/>
    <property type="evidence" value="ECO:0007669"/>
    <property type="project" value="InterPro"/>
</dbReference>
<dbReference type="InterPro" id="IPR038390">
    <property type="entry name" value="Metal_Tscrpt_repr_sf"/>
</dbReference>
<keyword evidence="2" id="KW-1185">Reference proteome</keyword>
<evidence type="ECO:0000313" key="1">
    <source>
        <dbReference type="EMBL" id="KPU44977.1"/>
    </source>
</evidence>
<dbReference type="InterPro" id="IPR003735">
    <property type="entry name" value="Metal_Tscrpt_repr"/>
</dbReference>
<reference evidence="1 2" key="1">
    <citation type="submission" date="2015-09" db="EMBL/GenBank/DDBJ databases">
        <title>Genome sequence of Oxobacter pfennigii DSM 3222.</title>
        <authorList>
            <person name="Poehlein A."/>
            <person name="Bengelsdorf F.R."/>
            <person name="Schiel-Bengelsdorf B."/>
            <person name="Duerre P."/>
            <person name="Daniel R."/>
        </authorList>
    </citation>
    <scope>NUCLEOTIDE SEQUENCE [LARGE SCALE GENOMIC DNA]</scope>
    <source>
        <strain evidence="1 2">DSM 3222</strain>
    </source>
</reference>
<dbReference type="PANTHER" id="PTHR33677">
    <property type="entry name" value="TRANSCRIPTIONAL REPRESSOR FRMR-RELATED"/>
    <property type="match status" value="1"/>
</dbReference>
<dbReference type="CDD" id="cd10148">
    <property type="entry name" value="CsoR-like_DUF156"/>
    <property type="match status" value="1"/>
</dbReference>
<dbReference type="Proteomes" id="UP000050326">
    <property type="component" value="Unassembled WGS sequence"/>
</dbReference>
<name>A0A0P8WAJ3_9CLOT</name>
<dbReference type="AlphaFoldDB" id="A0A0P8WAJ3"/>
<dbReference type="Gene3D" id="1.20.58.1000">
    <property type="entry name" value="Metal-sensitive repressor, helix protomer"/>
    <property type="match status" value="1"/>
</dbReference>
<comment type="caution">
    <text evidence="1">The sequence shown here is derived from an EMBL/GenBank/DDBJ whole genome shotgun (WGS) entry which is preliminary data.</text>
</comment>
<dbReference type="GO" id="GO:0046872">
    <property type="term" value="F:metal ion binding"/>
    <property type="evidence" value="ECO:0007669"/>
    <property type="project" value="InterPro"/>
</dbReference>
<dbReference type="GO" id="GO:0045892">
    <property type="term" value="P:negative regulation of DNA-templated transcription"/>
    <property type="evidence" value="ECO:0007669"/>
    <property type="project" value="UniProtKB-ARBA"/>
</dbReference>
<gene>
    <name evidence="1" type="primary">csoR_1</name>
    <name evidence="1" type="ORF">OXPF_14550</name>
</gene>
<dbReference type="PATRIC" id="fig|36849.3.peg.1542"/>